<accession>A0A840MTV8</accession>
<keyword evidence="5" id="KW-0762">Sugar transport</keyword>
<evidence type="ECO:0000256" key="11">
    <source>
        <dbReference type="RuleBase" id="RU361157"/>
    </source>
</evidence>
<dbReference type="GO" id="GO:0043190">
    <property type="term" value="C:ATP-binding cassette (ABC) transporter complex"/>
    <property type="evidence" value="ECO:0007669"/>
    <property type="project" value="InterPro"/>
</dbReference>
<dbReference type="PANTHER" id="PTHR30413:SF10">
    <property type="entry name" value="CAPSULE POLYSACCHARIDE EXPORT INNER-MEMBRANE PROTEIN CTRC"/>
    <property type="match status" value="1"/>
</dbReference>
<evidence type="ECO:0000313" key="13">
    <source>
        <dbReference type="EMBL" id="MBB5020519.1"/>
    </source>
</evidence>
<feature type="domain" description="ABC transmembrane type-2" evidence="12">
    <location>
        <begin position="39"/>
        <end position="264"/>
    </location>
</feature>
<feature type="transmembrane region" description="Helical" evidence="11">
    <location>
        <begin position="112"/>
        <end position="145"/>
    </location>
</feature>
<dbReference type="InterPro" id="IPR013525">
    <property type="entry name" value="ABC2_TM"/>
</dbReference>
<feature type="transmembrane region" description="Helical" evidence="11">
    <location>
        <begin position="240"/>
        <end position="261"/>
    </location>
</feature>
<keyword evidence="9" id="KW-0625">Polysaccharide transport</keyword>
<evidence type="ECO:0000256" key="10">
    <source>
        <dbReference type="ARBA" id="ARBA00023136"/>
    </source>
</evidence>
<dbReference type="PIRSF" id="PIRSF006648">
    <property type="entry name" value="DrrB"/>
    <property type="match status" value="1"/>
</dbReference>
<dbReference type="GO" id="GO:0140359">
    <property type="term" value="F:ABC-type transporter activity"/>
    <property type="evidence" value="ECO:0007669"/>
    <property type="project" value="InterPro"/>
</dbReference>
<evidence type="ECO:0000313" key="14">
    <source>
        <dbReference type="Proteomes" id="UP000575898"/>
    </source>
</evidence>
<dbReference type="PANTHER" id="PTHR30413">
    <property type="entry name" value="INNER MEMBRANE TRANSPORT PERMEASE"/>
    <property type="match status" value="1"/>
</dbReference>
<feature type="transmembrane region" description="Helical" evidence="11">
    <location>
        <begin position="151"/>
        <end position="175"/>
    </location>
</feature>
<sequence>MQNFSISPAVMIASLWINRNLLVGLVHREIIGRYKGSTLGILWSFFNPVLMLAVYTFFFSVIFQTRWLGGSGSKTEFALILFAGLLVFNFFAECMNRSPSLILSNVNYVKKIVFPLELLPIVAMGSAGFHLLVSFFVWLGFYVVIFGIPHLGVLLFPVVLVPLALLTLGFTWFLSSLGVYLRDVSQVVGALVPVLMFLSPVFYPLKSLPEEFRAVVHLSPITVAVEQTREVMYWGGSIDWSAWGGYLVISCIIAWLGFAWFQRTRKGFADVL</sequence>
<dbReference type="InterPro" id="IPR000412">
    <property type="entry name" value="ABC_2_transport"/>
</dbReference>
<evidence type="ECO:0000256" key="7">
    <source>
        <dbReference type="ARBA" id="ARBA00022903"/>
    </source>
</evidence>
<keyword evidence="4 11" id="KW-1003">Cell membrane</keyword>
<proteinExistence type="inferred from homology"/>
<feature type="transmembrane region" description="Helical" evidence="11">
    <location>
        <begin position="187"/>
        <end position="205"/>
    </location>
</feature>
<keyword evidence="3 11" id="KW-0813">Transport</keyword>
<evidence type="ECO:0000256" key="2">
    <source>
        <dbReference type="ARBA" id="ARBA00007783"/>
    </source>
</evidence>
<dbReference type="Pfam" id="PF01061">
    <property type="entry name" value="ABC2_membrane"/>
    <property type="match status" value="1"/>
</dbReference>
<feature type="transmembrane region" description="Helical" evidence="11">
    <location>
        <begin position="6"/>
        <end position="27"/>
    </location>
</feature>
<evidence type="ECO:0000256" key="9">
    <source>
        <dbReference type="ARBA" id="ARBA00023047"/>
    </source>
</evidence>
<dbReference type="PRINTS" id="PR00164">
    <property type="entry name" value="ABC2TRNSPORT"/>
</dbReference>
<organism evidence="13 14">
    <name type="scientific">Chitinivorax tropicus</name>
    <dbReference type="NCBI Taxonomy" id="714531"/>
    <lineage>
        <taxon>Bacteria</taxon>
        <taxon>Pseudomonadati</taxon>
        <taxon>Pseudomonadota</taxon>
        <taxon>Betaproteobacteria</taxon>
        <taxon>Chitinivorax</taxon>
    </lineage>
</organism>
<reference evidence="13 14" key="1">
    <citation type="submission" date="2020-08" db="EMBL/GenBank/DDBJ databases">
        <title>Genomic Encyclopedia of Type Strains, Phase IV (KMG-IV): sequencing the most valuable type-strain genomes for metagenomic binning, comparative biology and taxonomic classification.</title>
        <authorList>
            <person name="Goeker M."/>
        </authorList>
    </citation>
    <scope>NUCLEOTIDE SEQUENCE [LARGE SCALE GENOMIC DNA]</scope>
    <source>
        <strain evidence="13 14">DSM 27165</strain>
    </source>
</reference>
<dbReference type="Proteomes" id="UP000575898">
    <property type="component" value="Unassembled WGS sequence"/>
</dbReference>
<dbReference type="EMBL" id="JACHHY010000040">
    <property type="protein sequence ID" value="MBB5020519.1"/>
    <property type="molecule type" value="Genomic_DNA"/>
</dbReference>
<protein>
    <recommendedName>
        <fullName evidence="11">Transport permease protein</fullName>
    </recommendedName>
</protein>
<comment type="similarity">
    <text evidence="2 11">Belongs to the ABC-2 integral membrane protein family.</text>
</comment>
<evidence type="ECO:0000256" key="3">
    <source>
        <dbReference type="ARBA" id="ARBA00022448"/>
    </source>
</evidence>
<gene>
    <name evidence="13" type="ORF">HNQ59_003840</name>
</gene>
<dbReference type="AlphaFoldDB" id="A0A840MTV8"/>
<evidence type="ECO:0000256" key="6">
    <source>
        <dbReference type="ARBA" id="ARBA00022692"/>
    </source>
</evidence>
<keyword evidence="6 11" id="KW-0812">Transmembrane</keyword>
<keyword evidence="14" id="KW-1185">Reference proteome</keyword>
<comment type="subcellular location">
    <subcellularLocation>
        <location evidence="11">Cell inner membrane</location>
        <topology evidence="11">Multi-pass membrane protein</topology>
    </subcellularLocation>
    <subcellularLocation>
        <location evidence="1">Cell membrane</location>
        <topology evidence="1">Multi-pass membrane protein</topology>
    </subcellularLocation>
</comment>
<name>A0A840MTV8_9PROT</name>
<keyword evidence="7" id="KW-0972">Capsule biogenesis/degradation</keyword>
<evidence type="ECO:0000256" key="4">
    <source>
        <dbReference type="ARBA" id="ARBA00022475"/>
    </source>
</evidence>
<evidence type="ECO:0000256" key="1">
    <source>
        <dbReference type="ARBA" id="ARBA00004651"/>
    </source>
</evidence>
<comment type="caution">
    <text evidence="13">The sequence shown here is derived from an EMBL/GenBank/DDBJ whole genome shotgun (WGS) entry which is preliminary data.</text>
</comment>
<keyword evidence="10 11" id="KW-0472">Membrane</keyword>
<dbReference type="RefSeq" id="WP_184041902.1">
    <property type="nucleotide sequence ID" value="NZ_JACHHY010000040.1"/>
</dbReference>
<evidence type="ECO:0000259" key="12">
    <source>
        <dbReference type="PROSITE" id="PS51012"/>
    </source>
</evidence>
<dbReference type="GO" id="GO:0015920">
    <property type="term" value="P:lipopolysaccharide transport"/>
    <property type="evidence" value="ECO:0007669"/>
    <property type="project" value="TreeGrafter"/>
</dbReference>
<evidence type="ECO:0000256" key="5">
    <source>
        <dbReference type="ARBA" id="ARBA00022597"/>
    </source>
</evidence>
<feature type="transmembrane region" description="Helical" evidence="11">
    <location>
        <begin position="75"/>
        <end position="92"/>
    </location>
</feature>
<keyword evidence="8 11" id="KW-1133">Transmembrane helix</keyword>
<dbReference type="InterPro" id="IPR047817">
    <property type="entry name" value="ABC2_TM_bact-type"/>
</dbReference>
<evidence type="ECO:0000256" key="8">
    <source>
        <dbReference type="ARBA" id="ARBA00022989"/>
    </source>
</evidence>
<feature type="transmembrane region" description="Helical" evidence="11">
    <location>
        <begin position="39"/>
        <end position="63"/>
    </location>
</feature>
<dbReference type="GO" id="GO:0015774">
    <property type="term" value="P:polysaccharide transport"/>
    <property type="evidence" value="ECO:0007669"/>
    <property type="project" value="UniProtKB-KW"/>
</dbReference>
<dbReference type="PROSITE" id="PS51012">
    <property type="entry name" value="ABC_TM2"/>
    <property type="match status" value="1"/>
</dbReference>